<dbReference type="Pfam" id="PF08642">
    <property type="entry name" value="Rxt3"/>
    <property type="match status" value="1"/>
</dbReference>
<dbReference type="SUPFAM" id="SSF69848">
    <property type="entry name" value="LCCL domain"/>
    <property type="match status" value="1"/>
</dbReference>
<feature type="compositionally biased region" description="Basic residues" evidence="1">
    <location>
        <begin position="521"/>
        <end position="546"/>
    </location>
</feature>
<feature type="compositionally biased region" description="Pro residues" evidence="1">
    <location>
        <begin position="28"/>
        <end position="56"/>
    </location>
</feature>
<reference evidence="3" key="1">
    <citation type="journal article" date="2012" name="PLoS Genet.">
        <title>The genomes of the fungal plant pathogens Cladosporium fulvum and Dothistroma septosporum reveal adaptation to different hosts and lifestyles but also signatures of common ancestry.</title>
        <authorList>
            <person name="de Wit P.J.G.M."/>
            <person name="van der Burgt A."/>
            <person name="Oekmen B."/>
            <person name="Stergiopoulos I."/>
            <person name="Abd-Elsalam K.A."/>
            <person name="Aerts A.L."/>
            <person name="Bahkali A.H."/>
            <person name="Beenen H.G."/>
            <person name="Chettri P."/>
            <person name="Cox M.P."/>
            <person name="Datema E."/>
            <person name="de Vries R.P."/>
            <person name="Dhillon B."/>
            <person name="Ganley A.R."/>
            <person name="Griffiths S.A."/>
            <person name="Guo Y."/>
            <person name="Hamelin R.C."/>
            <person name="Henrissat B."/>
            <person name="Kabir M.S."/>
            <person name="Jashni M.K."/>
            <person name="Kema G."/>
            <person name="Klaubauf S."/>
            <person name="Lapidus A."/>
            <person name="Levasseur A."/>
            <person name="Lindquist E."/>
            <person name="Mehrabi R."/>
            <person name="Ohm R.A."/>
            <person name="Owen T.J."/>
            <person name="Salamov A."/>
            <person name="Schwelm A."/>
            <person name="Schijlen E."/>
            <person name="Sun H."/>
            <person name="van den Burg H.A."/>
            <person name="van Ham R.C.H.J."/>
            <person name="Zhang S."/>
            <person name="Goodwin S.B."/>
            <person name="Grigoriev I.V."/>
            <person name="Collemare J."/>
            <person name="Bradshaw R.E."/>
        </authorList>
    </citation>
    <scope>NUCLEOTIDE SEQUENCE [LARGE SCALE GENOMIC DNA]</scope>
    <source>
        <strain evidence="3">NZE10 / CBS 128990</strain>
    </source>
</reference>
<feature type="region of interest" description="Disordered" evidence="1">
    <location>
        <begin position="1"/>
        <end position="176"/>
    </location>
</feature>
<reference evidence="2 3" key="2">
    <citation type="journal article" date="2012" name="PLoS Pathog.">
        <title>Diverse lifestyles and strategies of plant pathogenesis encoded in the genomes of eighteen Dothideomycetes fungi.</title>
        <authorList>
            <person name="Ohm R.A."/>
            <person name="Feau N."/>
            <person name="Henrissat B."/>
            <person name="Schoch C.L."/>
            <person name="Horwitz B.A."/>
            <person name="Barry K.W."/>
            <person name="Condon B.J."/>
            <person name="Copeland A.C."/>
            <person name="Dhillon B."/>
            <person name="Glaser F."/>
            <person name="Hesse C.N."/>
            <person name="Kosti I."/>
            <person name="LaButti K."/>
            <person name="Lindquist E.A."/>
            <person name="Lucas S."/>
            <person name="Salamov A.A."/>
            <person name="Bradshaw R.E."/>
            <person name="Ciuffetti L."/>
            <person name="Hamelin R.C."/>
            <person name="Kema G.H.J."/>
            <person name="Lawrence C."/>
            <person name="Scott J.A."/>
            <person name="Spatafora J.W."/>
            <person name="Turgeon B.G."/>
            <person name="de Wit P.J.G.M."/>
            <person name="Zhong S."/>
            <person name="Goodwin S.B."/>
            <person name="Grigoriev I.V."/>
        </authorList>
    </citation>
    <scope>NUCLEOTIDE SEQUENCE [LARGE SCALE GENOMIC DNA]</scope>
    <source>
        <strain evidence="3">NZE10 / CBS 128990</strain>
    </source>
</reference>
<dbReference type="Proteomes" id="UP000016933">
    <property type="component" value="Unassembled WGS sequence"/>
</dbReference>
<dbReference type="EMBL" id="KB446535">
    <property type="protein sequence ID" value="EME49862.1"/>
    <property type="molecule type" value="Genomic_DNA"/>
</dbReference>
<evidence type="ECO:0000313" key="2">
    <source>
        <dbReference type="EMBL" id="EME49862.1"/>
    </source>
</evidence>
<evidence type="ECO:0008006" key="4">
    <source>
        <dbReference type="Google" id="ProtNLM"/>
    </source>
</evidence>
<sequence length="865" mass="95787">MPPQSYDDVRRRSIGAAGSPQQYGRAPVDPPQQLPPSFPARNMPPPSPSQNAPPPSSHVGPATRGPPASSPFAGNRDLPSHRPDMSISAILGGGDAHRPNGSPHSSAAAPALTPRSMQPPSPGRARSSSMRETGDRYMKNPSPPRPRMFGEPARVEPEPQRDGMFASPHFRREPGHSFRAFRPSQEHAHQMNAHSALVRPNSQPVETIPRNVDNIARWEGPFEQRAGTFRHFGEPSQSPRNEPPPLRQERAVFQGGVTSHPQEIPAYSSPRTDRERSSQGPARFPGGNFPNPLREEQASLFRPSFQPTSHPVAEAPRDSIENRAQDMRRQLSRPSPPPAHFPPYDQERNGFVDRPVTLEEHQRMEIIHRGQQRKESEGSVHRALLNISPELDRRGRNSPLPQAVQGAQPRHIGPGGDNPGIKMEFGRMFSGLGAGVGSTTPKPQSHHVPNGNTTPSRMSPSLRHLDGSDLVRSAVAEIDERRGGSKAGSRAGRRNQRRSRDDAERVEGDGRGTSDLERGGKRAKTNHAPHHHHHHVHPHHHHHHHREGADSTPGPYNVSRFPSNPLSHANLAASQAHHHHHHHAHPGHHHHHTPRAAPAPRKPAVSVISKRVLEETAKKPRRHLGSQLYTTDVTLPAAADIHAECKIKFSSTSKPIPAFHDHQNCTFTVRVPRYYLTRSETNRDEINLEAICKRRQLWGTDIYTDDSDVVAAAMHSGWLRGDFGEYNEDIRQICDNTSERDVDDDPPLSLDERPARPVKVPEDHDAHITIVILPALEAYASTHQHHIWSRDWNKTHDGMSYMIHRIDFVDEVASGRCVERNGAARKGRIAIEEANRREAAAGLLMFANGSRAGPSNGSSTVRVGA</sequence>
<feature type="region of interest" description="Disordered" evidence="1">
    <location>
        <begin position="432"/>
        <end position="464"/>
    </location>
</feature>
<feature type="region of interest" description="Disordered" evidence="1">
    <location>
        <begin position="391"/>
        <end position="417"/>
    </location>
</feature>
<organism evidence="2 3">
    <name type="scientific">Dothistroma septosporum (strain NZE10 / CBS 128990)</name>
    <name type="common">Red band needle blight fungus</name>
    <name type="synonym">Mycosphaerella pini</name>
    <dbReference type="NCBI Taxonomy" id="675120"/>
    <lineage>
        <taxon>Eukaryota</taxon>
        <taxon>Fungi</taxon>
        <taxon>Dikarya</taxon>
        <taxon>Ascomycota</taxon>
        <taxon>Pezizomycotina</taxon>
        <taxon>Dothideomycetes</taxon>
        <taxon>Dothideomycetidae</taxon>
        <taxon>Mycosphaerellales</taxon>
        <taxon>Mycosphaerellaceae</taxon>
        <taxon>Dothistroma</taxon>
    </lineage>
</organism>
<feature type="region of interest" description="Disordered" evidence="1">
    <location>
        <begin position="256"/>
        <end position="294"/>
    </location>
</feature>
<proteinExistence type="predicted"/>
<feature type="compositionally biased region" description="Polar residues" evidence="1">
    <location>
        <begin position="450"/>
        <end position="459"/>
    </location>
</feature>
<gene>
    <name evidence="2" type="ORF">DOTSEDRAFT_59033</name>
</gene>
<dbReference type="HOGENOM" id="CLU_005227_1_0_1"/>
<feature type="region of interest" description="Disordered" evidence="1">
    <location>
        <begin position="325"/>
        <end position="349"/>
    </location>
</feature>
<dbReference type="eggNOG" id="ENOG502QX51">
    <property type="taxonomic scope" value="Eukaryota"/>
</dbReference>
<name>N1Q2C4_DOTSN</name>
<dbReference type="InterPro" id="IPR013951">
    <property type="entry name" value="Rxt3"/>
</dbReference>
<dbReference type="AlphaFoldDB" id="N1Q2C4"/>
<protein>
    <recommendedName>
        <fullName evidence="4">Rxt3-domain-containing protein</fullName>
    </recommendedName>
</protein>
<dbReference type="STRING" id="675120.N1Q2C4"/>
<feature type="compositionally biased region" description="Basic and acidic residues" evidence="1">
    <location>
        <begin position="498"/>
        <end position="520"/>
    </location>
</feature>
<feature type="region of interest" description="Disordered" evidence="1">
    <location>
        <begin position="736"/>
        <end position="755"/>
    </location>
</feature>
<evidence type="ECO:0000313" key="3">
    <source>
        <dbReference type="Proteomes" id="UP000016933"/>
    </source>
</evidence>
<dbReference type="OMA" id="KPHSTHP"/>
<dbReference type="OrthoDB" id="3596986at2759"/>
<dbReference type="InterPro" id="IPR036609">
    <property type="entry name" value="LCCL_sf"/>
</dbReference>
<accession>N1Q2C4</accession>
<feature type="compositionally biased region" description="Basic residues" evidence="1">
    <location>
        <begin position="576"/>
        <end position="594"/>
    </location>
</feature>
<dbReference type="Gene3D" id="2.170.130.20">
    <property type="entry name" value="LCCL-like domain"/>
    <property type="match status" value="1"/>
</dbReference>
<keyword evidence="3" id="KW-1185">Reference proteome</keyword>
<evidence type="ECO:0000256" key="1">
    <source>
        <dbReference type="SAM" id="MobiDB-lite"/>
    </source>
</evidence>
<feature type="region of interest" description="Disordered" evidence="1">
    <location>
        <begin position="477"/>
        <end position="602"/>
    </location>
</feature>